<keyword evidence="3 11" id="KW-0813">Transport</keyword>
<feature type="transmembrane region" description="Helical" evidence="11">
    <location>
        <begin position="61"/>
        <end position="79"/>
    </location>
</feature>
<evidence type="ECO:0000256" key="7">
    <source>
        <dbReference type="ARBA" id="ARBA00022982"/>
    </source>
</evidence>
<organism evidence="12 13">
    <name type="scientific">Sphaerosporella brunnea</name>
    <dbReference type="NCBI Taxonomy" id="1250544"/>
    <lineage>
        <taxon>Eukaryota</taxon>
        <taxon>Fungi</taxon>
        <taxon>Dikarya</taxon>
        <taxon>Ascomycota</taxon>
        <taxon>Pezizomycotina</taxon>
        <taxon>Pezizomycetes</taxon>
        <taxon>Pezizales</taxon>
        <taxon>Pyronemataceae</taxon>
        <taxon>Sphaerosporella</taxon>
    </lineage>
</organism>
<protein>
    <recommendedName>
        <fullName evidence="11">Cytochrome b-c1 complex subunit 8</fullName>
    </recommendedName>
    <alternativeName>
        <fullName evidence="11">Complex III subunit 8</fullName>
    </alternativeName>
</protein>
<comment type="similarity">
    <text evidence="2 11">Belongs to the UQCRQ/QCR8 family.</text>
</comment>
<evidence type="ECO:0000256" key="1">
    <source>
        <dbReference type="ARBA" id="ARBA00004434"/>
    </source>
</evidence>
<reference evidence="12 13" key="1">
    <citation type="submission" date="2019-09" db="EMBL/GenBank/DDBJ databases">
        <title>Draft genome of the ectomycorrhizal ascomycete Sphaerosporella brunnea.</title>
        <authorList>
            <consortium name="DOE Joint Genome Institute"/>
            <person name="Benucci G.M."/>
            <person name="Marozzi G."/>
            <person name="Antonielli L."/>
            <person name="Sanchez S."/>
            <person name="Marco P."/>
            <person name="Wang X."/>
            <person name="Falini L.B."/>
            <person name="Barry K."/>
            <person name="Haridas S."/>
            <person name="Lipzen A."/>
            <person name="Labutti K."/>
            <person name="Grigoriev I.V."/>
            <person name="Murat C."/>
            <person name="Martin F."/>
            <person name="Albertini E."/>
            <person name="Donnini D."/>
            <person name="Bonito G."/>
        </authorList>
    </citation>
    <scope>NUCLEOTIDE SEQUENCE [LARGE SCALE GENOMIC DNA]</scope>
    <source>
        <strain evidence="12 13">Sb_GMNB300</strain>
    </source>
</reference>
<evidence type="ECO:0000256" key="5">
    <source>
        <dbReference type="ARBA" id="ARBA00022692"/>
    </source>
</evidence>
<dbReference type="InterPro" id="IPR036642">
    <property type="entry name" value="Cyt_bc1_su8_sf"/>
</dbReference>
<evidence type="ECO:0000256" key="6">
    <source>
        <dbReference type="ARBA" id="ARBA00022792"/>
    </source>
</evidence>
<evidence type="ECO:0000256" key="9">
    <source>
        <dbReference type="ARBA" id="ARBA00023128"/>
    </source>
</evidence>
<evidence type="ECO:0000313" key="13">
    <source>
        <dbReference type="Proteomes" id="UP000326924"/>
    </source>
</evidence>
<dbReference type="GO" id="GO:0045275">
    <property type="term" value="C:respiratory chain complex III"/>
    <property type="evidence" value="ECO:0007669"/>
    <property type="project" value="UniProtKB-UniRule"/>
</dbReference>
<evidence type="ECO:0000313" key="12">
    <source>
        <dbReference type="EMBL" id="KAA8910616.1"/>
    </source>
</evidence>
<dbReference type="PANTHER" id="PTHR12119">
    <property type="entry name" value="UBIQUINOL-CYTOCHROME C REDUCTASE COMPLEX UBIQUINONE-BINDING PROTEIN QP-C"/>
    <property type="match status" value="1"/>
</dbReference>
<dbReference type="GO" id="GO:0005743">
    <property type="term" value="C:mitochondrial inner membrane"/>
    <property type="evidence" value="ECO:0007669"/>
    <property type="project" value="UniProtKB-SubCell"/>
</dbReference>
<dbReference type="FunFam" id="1.20.5.210:FF:000001">
    <property type="entry name" value="Cytochrome b-c1 complex subunit 8"/>
    <property type="match status" value="1"/>
</dbReference>
<keyword evidence="8 11" id="KW-1133">Transmembrane helix</keyword>
<dbReference type="SUPFAM" id="SSF81508">
    <property type="entry name" value="Ubiquinone-binding protein QP-C of cytochrome bc1 complex (Ubiquinol-cytochrome c reductase)"/>
    <property type="match status" value="1"/>
</dbReference>
<dbReference type="Proteomes" id="UP000326924">
    <property type="component" value="Unassembled WGS sequence"/>
</dbReference>
<dbReference type="EMBL" id="VXIS01000044">
    <property type="protein sequence ID" value="KAA8910616.1"/>
    <property type="molecule type" value="Genomic_DNA"/>
</dbReference>
<keyword evidence="5 11" id="KW-0812">Transmembrane</keyword>
<proteinExistence type="inferred from homology"/>
<dbReference type="Pfam" id="PF02939">
    <property type="entry name" value="UcrQ"/>
    <property type="match status" value="1"/>
</dbReference>
<keyword evidence="13" id="KW-1185">Reference proteome</keyword>
<comment type="subunit">
    <text evidence="11">Component of the ubiquinol-cytochrome c oxidoreductase (cytochrome b-c1 complex, complex III, CIII), a multisubunit enzyme composed of 3 respiratory subunits cytochrome b, cytochrome c1 and Rieske protein, 2 core protein subunits, and additional low-molecular weight protein subunits. The complex exists as an obligatory dimer and forms supercomplexes (SCs) in the inner mitochondrial membrane with cytochrome c oxidase (complex IV, CIV).</text>
</comment>
<evidence type="ECO:0000256" key="10">
    <source>
        <dbReference type="ARBA" id="ARBA00023136"/>
    </source>
</evidence>
<accession>A0A5J5F2X0</accession>
<keyword evidence="7 11" id="KW-0249">Electron transport</keyword>
<dbReference type="Gene3D" id="1.20.5.210">
    <property type="entry name" value="Cytochrome b-c1 complex subunit 8"/>
    <property type="match status" value="1"/>
</dbReference>
<keyword evidence="6 11" id="KW-0999">Mitochondrion inner membrane</keyword>
<evidence type="ECO:0000256" key="4">
    <source>
        <dbReference type="ARBA" id="ARBA00022660"/>
    </source>
</evidence>
<dbReference type="OrthoDB" id="6683853at2759"/>
<comment type="caution">
    <text evidence="12">The sequence shown here is derived from an EMBL/GenBank/DDBJ whole genome shotgun (WGS) entry which is preliminary data.</text>
</comment>
<evidence type="ECO:0000256" key="11">
    <source>
        <dbReference type="RuleBase" id="RU368118"/>
    </source>
</evidence>
<dbReference type="InterPro" id="IPR004205">
    <property type="entry name" value="Cyt_bc1_su8"/>
</dbReference>
<keyword evidence="10 11" id="KW-0472">Membrane</keyword>
<comment type="function">
    <text evidence="11">Component of the ubiquinol-cytochrome c oxidoreductase, a multisubunit transmembrane complex that is part of the mitochondrial electron transport chain which drives oxidative phosphorylation. The complex plays an important role in the uptake of multiple carbon sources present in different host niches.</text>
</comment>
<gene>
    <name evidence="12" type="ORF">FN846DRAFT_526071</name>
</gene>
<dbReference type="PANTHER" id="PTHR12119:SF2">
    <property type="entry name" value="CYTOCHROME B-C1 COMPLEX SUBUNIT 8"/>
    <property type="match status" value="1"/>
</dbReference>
<dbReference type="FunCoup" id="A0A5J5F2X0">
    <property type="interactions" value="74"/>
</dbReference>
<keyword evidence="4 11" id="KW-0679">Respiratory chain</keyword>
<evidence type="ECO:0000256" key="3">
    <source>
        <dbReference type="ARBA" id="ARBA00022448"/>
    </source>
</evidence>
<keyword evidence="9 11" id="KW-0496">Mitochondrion</keyword>
<dbReference type="GO" id="GO:0006122">
    <property type="term" value="P:mitochondrial electron transport, ubiquinol to cytochrome c"/>
    <property type="evidence" value="ECO:0007669"/>
    <property type="project" value="UniProtKB-UniRule"/>
</dbReference>
<name>A0A5J5F2X0_9PEZI</name>
<comment type="subcellular location">
    <subcellularLocation>
        <location evidence="1 11">Mitochondrion inner membrane</location>
        <topology evidence="1 11">Single-pass membrane protein</topology>
    </subcellularLocation>
</comment>
<dbReference type="InParanoid" id="A0A5J5F2X0"/>
<evidence type="ECO:0000256" key="2">
    <source>
        <dbReference type="ARBA" id="ARBA00007668"/>
    </source>
</evidence>
<evidence type="ECO:0000256" key="8">
    <source>
        <dbReference type="ARBA" id="ARBA00022989"/>
    </source>
</evidence>
<sequence length="100" mass="11021">MGGATGGPGKTPGVYLGWWGNFGGLPQKGVTTYALSANRQKLFAGATNAAVFNTWRRFKGAVLYVAPPFVLYYFLMDWANKYNHFLNSKEGRALHANDEE</sequence>
<dbReference type="AlphaFoldDB" id="A0A5J5F2X0"/>